<dbReference type="InterPro" id="IPR041677">
    <property type="entry name" value="DNA2/NAM7_AAA_11"/>
</dbReference>
<dbReference type="PANTHER" id="PTHR10887">
    <property type="entry name" value="DNA2/NAM7 HELICASE FAMILY"/>
    <property type="match status" value="1"/>
</dbReference>
<evidence type="ECO:0000259" key="2">
    <source>
        <dbReference type="Pfam" id="PF20073"/>
    </source>
</evidence>
<dbReference type="Proteomes" id="UP001188597">
    <property type="component" value="Unassembled WGS sequence"/>
</dbReference>
<evidence type="ECO:0008006" key="5">
    <source>
        <dbReference type="Google" id="ProtNLM"/>
    </source>
</evidence>
<gene>
    <name evidence="3" type="ORF">RJ639_008782</name>
</gene>
<dbReference type="Gene3D" id="3.40.50.300">
    <property type="entry name" value="P-loop containing nucleotide triphosphate hydrolases"/>
    <property type="match status" value="1"/>
</dbReference>
<feature type="domain" description="DNA2/NAM7 helicase helicase" evidence="1">
    <location>
        <begin position="92"/>
        <end position="385"/>
    </location>
</feature>
<dbReference type="AlphaFoldDB" id="A0AA89AW63"/>
<dbReference type="PANTHER" id="PTHR10887:SF515">
    <property type="entry name" value="P-LOOP CONTAINING NUCLEOSIDE TRIPHOSPHATE HYDROLASES SUPERFAMILY PROTEIN"/>
    <property type="match status" value="1"/>
</dbReference>
<evidence type="ECO:0000313" key="3">
    <source>
        <dbReference type="EMBL" id="KAK3013756.1"/>
    </source>
</evidence>
<feature type="domain" description="DUF6469" evidence="2">
    <location>
        <begin position="8"/>
        <end position="91"/>
    </location>
</feature>
<keyword evidence="4" id="KW-1185">Reference proteome</keyword>
<organism evidence="3 4">
    <name type="scientific">Escallonia herrerae</name>
    <dbReference type="NCBI Taxonomy" id="1293975"/>
    <lineage>
        <taxon>Eukaryota</taxon>
        <taxon>Viridiplantae</taxon>
        <taxon>Streptophyta</taxon>
        <taxon>Embryophyta</taxon>
        <taxon>Tracheophyta</taxon>
        <taxon>Spermatophyta</taxon>
        <taxon>Magnoliopsida</taxon>
        <taxon>eudicotyledons</taxon>
        <taxon>Gunneridae</taxon>
        <taxon>Pentapetalae</taxon>
        <taxon>asterids</taxon>
        <taxon>campanulids</taxon>
        <taxon>Escalloniales</taxon>
        <taxon>Escalloniaceae</taxon>
        <taxon>Escallonia</taxon>
    </lineage>
</organism>
<dbReference type="SUPFAM" id="SSF52540">
    <property type="entry name" value="P-loop containing nucleoside triphosphate hydrolases"/>
    <property type="match status" value="1"/>
</dbReference>
<dbReference type="Pfam" id="PF20073">
    <property type="entry name" value="DUF6469"/>
    <property type="match status" value="1"/>
</dbReference>
<proteinExistence type="predicted"/>
<evidence type="ECO:0000313" key="4">
    <source>
        <dbReference type="Proteomes" id="UP001188597"/>
    </source>
</evidence>
<reference evidence="3" key="1">
    <citation type="submission" date="2022-12" db="EMBL/GenBank/DDBJ databases">
        <title>Draft genome assemblies for two species of Escallonia (Escalloniales).</title>
        <authorList>
            <person name="Chanderbali A."/>
            <person name="Dervinis C."/>
            <person name="Anghel I."/>
            <person name="Soltis D."/>
            <person name="Soltis P."/>
            <person name="Zapata F."/>
        </authorList>
    </citation>
    <scope>NUCLEOTIDE SEQUENCE</scope>
    <source>
        <strain evidence="3">UCBG64.0493</strain>
        <tissue evidence="3">Leaf</tissue>
    </source>
</reference>
<dbReference type="EMBL" id="JAVXUP010001270">
    <property type="protein sequence ID" value="KAK3013756.1"/>
    <property type="molecule type" value="Genomic_DNA"/>
</dbReference>
<accession>A0AA89AW63</accession>
<comment type="caution">
    <text evidence="3">The sequence shown here is derived from an EMBL/GenBank/DDBJ whole genome shotgun (WGS) entry which is preliminary data.</text>
</comment>
<evidence type="ECO:0000259" key="1">
    <source>
        <dbReference type="Pfam" id="PF13086"/>
    </source>
</evidence>
<dbReference type="InterPro" id="IPR045055">
    <property type="entry name" value="DNA2/NAM7-like"/>
</dbReference>
<dbReference type="InterPro" id="IPR045529">
    <property type="entry name" value="DUF6469"/>
</dbReference>
<sequence length="486" mass="54395">METISNAPFAEVVALKQSKRHGTLFYDVSVDNWRNTSRRHGKEPYRSMPGDIYVITEARPETISDLLRVGRTWSFGYNTRISGDDEGSTAATLLTAVVSQLAKHSATTSLSWNLFGDPGTGKTRTSRTVTCAPTNIAVTEVASRVLQLVKDSYKTGGLSDAPFCCLGGILLFRNVDRTASDIDEIYLDYRVEKLVECFGSPIGAVSKKQRASEAVVVRGEFKSLALFFRKCVSTLRTHLLMSFILEHNLKTMVSLVALLNAFETLLFRDNLVSFHVNMDSEMILYSGTECLSVLKTLRHSLEKLNLPTAANKESMEKLCFQMASSIFCTASSSYRLHMVPMDSIRLLLHNYKSVNYLIIPLQIIAIKHTILIGDECQLSATISSKLLFSHNFSKSFSKLRSSETKHLVLLLLSKLSNGWRPNRSSCESAFDILKQFKNLEVPMSCQPLLRLFGRKALAAVNLVKQMLKLLTVSILLRSQRSVIVYY</sequence>
<dbReference type="InterPro" id="IPR027417">
    <property type="entry name" value="P-loop_NTPase"/>
</dbReference>
<name>A0AA89AW63_9ASTE</name>
<protein>
    <recommendedName>
        <fullName evidence="5">DNA2/NAM7 helicase helicase domain-containing protein</fullName>
    </recommendedName>
</protein>
<dbReference type="GO" id="GO:0004386">
    <property type="term" value="F:helicase activity"/>
    <property type="evidence" value="ECO:0007669"/>
    <property type="project" value="InterPro"/>
</dbReference>
<dbReference type="Pfam" id="PF13086">
    <property type="entry name" value="AAA_11"/>
    <property type="match status" value="1"/>
</dbReference>